<protein>
    <submittedName>
        <fullName evidence="2">Stage II sporulation protein E domain protein</fullName>
    </submittedName>
</protein>
<organism evidence="2 3">
    <name type="scientific">Leptospira weilii str. Ecochallenge</name>
    <dbReference type="NCBI Taxonomy" id="1049986"/>
    <lineage>
        <taxon>Bacteria</taxon>
        <taxon>Pseudomonadati</taxon>
        <taxon>Spirochaetota</taxon>
        <taxon>Spirochaetia</taxon>
        <taxon>Leptospirales</taxon>
        <taxon>Leptospiraceae</taxon>
        <taxon>Leptospira</taxon>
    </lineage>
</organism>
<sequence>MTEEFNPFQEEFGDRRLSESILTQASKPVSEIVQSVFADLQSFLSGQKIQDDITFLSVEIL</sequence>
<accession>N1U958</accession>
<proteinExistence type="predicted"/>
<dbReference type="Pfam" id="PF07228">
    <property type="entry name" value="SpoIIE"/>
    <property type="match status" value="1"/>
</dbReference>
<dbReference type="InterPro" id="IPR036457">
    <property type="entry name" value="PPM-type-like_dom_sf"/>
</dbReference>
<dbReference type="EMBL" id="AHMI02000285">
    <property type="protein sequence ID" value="EMY12640.1"/>
    <property type="molecule type" value="Genomic_DNA"/>
</dbReference>
<dbReference type="AlphaFoldDB" id="N1U958"/>
<evidence type="ECO:0000259" key="1">
    <source>
        <dbReference type="Pfam" id="PF07228"/>
    </source>
</evidence>
<evidence type="ECO:0000313" key="3">
    <source>
        <dbReference type="Proteomes" id="UP000012249"/>
    </source>
</evidence>
<dbReference type="Gene3D" id="3.60.40.10">
    <property type="entry name" value="PPM-type phosphatase domain"/>
    <property type="match status" value="1"/>
</dbReference>
<name>N1U958_9LEPT</name>
<dbReference type="Proteomes" id="UP000012249">
    <property type="component" value="Unassembled WGS sequence"/>
</dbReference>
<gene>
    <name evidence="2" type="ORF">LEP1GSC043_0656</name>
</gene>
<reference evidence="2 3" key="1">
    <citation type="submission" date="2013-02" db="EMBL/GenBank/DDBJ databases">
        <authorList>
            <person name="Harkins D.M."/>
            <person name="Durkin A.S."/>
            <person name="Brinkac L.M."/>
            <person name="Haft D.H."/>
            <person name="Selengut J.D."/>
            <person name="Sanka R."/>
            <person name="DePew J."/>
            <person name="Purushe J."/>
            <person name="Haake D.A."/>
            <person name="Matsunaga J."/>
            <person name="Vinetz J.M."/>
            <person name="Sutton G.G."/>
            <person name="Nierman W.C."/>
            <person name="Fouts D.E."/>
        </authorList>
    </citation>
    <scope>NUCLEOTIDE SEQUENCE [LARGE SCALE GENOMIC DNA]</scope>
    <source>
        <strain evidence="2 3">Ecochallenge</strain>
    </source>
</reference>
<dbReference type="InterPro" id="IPR001932">
    <property type="entry name" value="PPM-type_phosphatase-like_dom"/>
</dbReference>
<comment type="caution">
    <text evidence="2">The sequence shown here is derived from an EMBL/GenBank/DDBJ whole genome shotgun (WGS) entry which is preliminary data.</text>
</comment>
<feature type="domain" description="PPM-type phosphatase" evidence="1">
    <location>
        <begin position="2"/>
        <end position="60"/>
    </location>
</feature>
<evidence type="ECO:0000313" key="2">
    <source>
        <dbReference type="EMBL" id="EMY12640.1"/>
    </source>
</evidence>